<name>A0A1B7P319_9EURO</name>
<dbReference type="AlphaFoldDB" id="A0A1B7P319"/>
<sequence>MYGYNACRACYVRHTEAKEHNRQIAEARVPALPQRRPRNLSLTPSGPRPSSTRDPFILVHPKLYGHKSQAGKLDEQASAAFFKLSPELRQMIYRGVLSGHDFALMRIRSCPETKGGSAKGKAKPARLNHLKYPSETEQQQQQQQQQQYIQHPSWTLRYLGIVGICPSPLNPDFEPNVPGEELPPLIKSCRRIYLEAIDLLYSSNTFHFYHEDDFLAFSRAILPQRLNVVSSIHLHFFTGFYYSNMLPNSQISTTVSAMKNLKRLEISFTAMSGDTRHPAWFNDNGNTNEKDLLRKLQDFGEDVPITLRVELPSDRLLALVESSHFPSNVRVVKLDYFPPGG</sequence>
<proteinExistence type="predicted"/>
<dbReference type="Proteomes" id="UP000091918">
    <property type="component" value="Unassembled WGS sequence"/>
</dbReference>
<gene>
    <name evidence="3" type="ORF">ACJ72_02215</name>
</gene>
<evidence type="ECO:0000313" key="3">
    <source>
        <dbReference type="EMBL" id="OAX83416.1"/>
    </source>
</evidence>
<evidence type="ECO:0000256" key="1">
    <source>
        <dbReference type="SAM" id="MobiDB-lite"/>
    </source>
</evidence>
<organism evidence="3 4">
    <name type="scientific">Emergomyces africanus</name>
    <dbReference type="NCBI Taxonomy" id="1955775"/>
    <lineage>
        <taxon>Eukaryota</taxon>
        <taxon>Fungi</taxon>
        <taxon>Dikarya</taxon>
        <taxon>Ascomycota</taxon>
        <taxon>Pezizomycotina</taxon>
        <taxon>Eurotiomycetes</taxon>
        <taxon>Eurotiomycetidae</taxon>
        <taxon>Onygenales</taxon>
        <taxon>Ajellomycetaceae</taxon>
        <taxon>Emergomyces</taxon>
    </lineage>
</organism>
<dbReference type="Pfam" id="PF24864">
    <property type="entry name" value="DUF7730"/>
    <property type="match status" value="1"/>
</dbReference>
<dbReference type="STRING" id="1658172.A0A1B7P319"/>
<feature type="region of interest" description="Disordered" evidence="1">
    <location>
        <begin position="27"/>
        <end position="54"/>
    </location>
</feature>
<evidence type="ECO:0000259" key="2">
    <source>
        <dbReference type="Pfam" id="PF24864"/>
    </source>
</evidence>
<evidence type="ECO:0000313" key="4">
    <source>
        <dbReference type="Proteomes" id="UP000091918"/>
    </source>
</evidence>
<dbReference type="OrthoDB" id="4757095at2759"/>
<keyword evidence="4" id="KW-1185">Reference proteome</keyword>
<dbReference type="EMBL" id="LGUA01000178">
    <property type="protein sequence ID" value="OAX83416.1"/>
    <property type="molecule type" value="Genomic_DNA"/>
</dbReference>
<accession>A0A1B7P319</accession>
<dbReference type="PANTHER" id="PTHR38790">
    <property type="entry name" value="2EXR DOMAIN-CONTAINING PROTEIN-RELATED"/>
    <property type="match status" value="1"/>
</dbReference>
<protein>
    <recommendedName>
        <fullName evidence="2">DUF7730 domain-containing protein</fullName>
    </recommendedName>
</protein>
<dbReference type="InterPro" id="IPR056632">
    <property type="entry name" value="DUF7730"/>
</dbReference>
<reference evidence="3 4" key="1">
    <citation type="submission" date="2015-07" db="EMBL/GenBank/DDBJ databases">
        <title>Emmonsia species relationships and genome sequence.</title>
        <authorList>
            <person name="Cuomo C.A."/>
            <person name="Schwartz I.S."/>
            <person name="Kenyon C."/>
            <person name="de Hoog G.S."/>
            <person name="Govender N.P."/>
            <person name="Botha A."/>
            <person name="Moreno L."/>
            <person name="de Vries M."/>
            <person name="Munoz J.F."/>
            <person name="Stielow J.B."/>
        </authorList>
    </citation>
    <scope>NUCLEOTIDE SEQUENCE [LARGE SCALE GENOMIC DNA]</scope>
    <source>
        <strain evidence="3 4">CBS 136260</strain>
    </source>
</reference>
<feature type="domain" description="DUF7730" evidence="2">
    <location>
        <begin position="75"/>
        <end position="298"/>
    </location>
</feature>
<feature type="compositionally biased region" description="Polar residues" evidence="1">
    <location>
        <begin position="40"/>
        <end position="53"/>
    </location>
</feature>
<comment type="caution">
    <text evidence="3">The sequence shown here is derived from an EMBL/GenBank/DDBJ whole genome shotgun (WGS) entry which is preliminary data.</text>
</comment>